<reference evidence="6" key="1">
    <citation type="submission" date="2013-11" db="EMBL/GenBank/DDBJ databases">
        <title>Genome sequence of the fusiform rust pathogen reveals effectors for host alternation and coevolution with pine.</title>
        <authorList>
            <consortium name="DOE Joint Genome Institute"/>
            <person name="Smith K."/>
            <person name="Pendleton A."/>
            <person name="Kubisiak T."/>
            <person name="Anderson C."/>
            <person name="Salamov A."/>
            <person name="Aerts A."/>
            <person name="Riley R."/>
            <person name="Clum A."/>
            <person name="Lindquist E."/>
            <person name="Ence D."/>
            <person name="Campbell M."/>
            <person name="Kronenberg Z."/>
            <person name="Feau N."/>
            <person name="Dhillon B."/>
            <person name="Hamelin R."/>
            <person name="Burleigh J."/>
            <person name="Smith J."/>
            <person name="Yandell M."/>
            <person name="Nelson C."/>
            <person name="Grigoriev I."/>
            <person name="Davis J."/>
        </authorList>
    </citation>
    <scope>NUCLEOTIDE SEQUENCE</scope>
    <source>
        <strain evidence="6">G11</strain>
    </source>
</reference>
<dbReference type="InterPro" id="IPR019432">
    <property type="entry name" value="Acyltransferase_MbtK/IucB-like"/>
</dbReference>
<dbReference type="OrthoDB" id="4250781at2759"/>
<evidence type="ECO:0000313" key="6">
    <source>
        <dbReference type="EMBL" id="KAG0145676.1"/>
    </source>
</evidence>
<feature type="domain" description="Acyltransferase MbtK/IucB-like conserved" evidence="5">
    <location>
        <begin position="67"/>
        <end position="114"/>
    </location>
</feature>
<dbReference type="GO" id="GO:0005737">
    <property type="term" value="C:cytoplasm"/>
    <property type="evidence" value="ECO:0007669"/>
    <property type="project" value="UniProtKB-SubCell"/>
</dbReference>
<protein>
    <recommendedName>
        <fullName evidence="5">Acyltransferase MbtK/IucB-like conserved domain-containing protein</fullName>
    </recommendedName>
</protein>
<evidence type="ECO:0000256" key="2">
    <source>
        <dbReference type="ARBA" id="ARBA00009893"/>
    </source>
</evidence>
<gene>
    <name evidence="6" type="ORF">CROQUDRAFT_45504</name>
</gene>
<evidence type="ECO:0000256" key="4">
    <source>
        <dbReference type="ARBA" id="ARBA00022679"/>
    </source>
</evidence>
<keyword evidence="3" id="KW-0963">Cytoplasm</keyword>
<comment type="subcellular location">
    <subcellularLocation>
        <location evidence="1">Cytoplasm</location>
    </subcellularLocation>
</comment>
<dbReference type="Pfam" id="PF13523">
    <property type="entry name" value="Acetyltransf_8"/>
    <property type="match status" value="1"/>
</dbReference>
<accession>A0A9P6NF30</accession>
<dbReference type="AlphaFoldDB" id="A0A9P6NF30"/>
<evidence type="ECO:0000259" key="5">
    <source>
        <dbReference type="SMART" id="SM01006"/>
    </source>
</evidence>
<sequence>MYAYGNPTNNINQKEIDLIDNQSNLKVVKSFELVLPQRKPQSDLPNPPQPFYERYIAHLDSYFCLSVFSNSGSDIDLLHTWLNEPRVDEFWKDSGTREEHVTWLKNRYDDPHVLPVLGSYRFTGGNRSIYEPFAYYEIYWAAEDKVGKFYQAKPYDRGIHMLVGSSNHRGPHRVKSWLPSLIHFIFNDEPQTQRIISEPNHQNSKMIHYLSKFGFEKVNEIDMGHKVAALMILDKDEFWKMCPI</sequence>
<evidence type="ECO:0000256" key="3">
    <source>
        <dbReference type="ARBA" id="ARBA00022490"/>
    </source>
</evidence>
<dbReference type="Proteomes" id="UP000886653">
    <property type="component" value="Unassembled WGS sequence"/>
</dbReference>
<dbReference type="SUPFAM" id="SSF55729">
    <property type="entry name" value="Acyl-CoA N-acyltransferases (Nat)"/>
    <property type="match status" value="1"/>
</dbReference>
<dbReference type="PANTHER" id="PTHR31438:SF1">
    <property type="entry name" value="LYSINE N-ACYLTRANSFERASE C17G9.06C-RELATED"/>
    <property type="match status" value="1"/>
</dbReference>
<keyword evidence="7" id="KW-1185">Reference proteome</keyword>
<dbReference type="SMART" id="SM01006">
    <property type="entry name" value="AlcB"/>
    <property type="match status" value="1"/>
</dbReference>
<dbReference type="InterPro" id="IPR016181">
    <property type="entry name" value="Acyl_CoA_acyltransferase"/>
</dbReference>
<dbReference type="PANTHER" id="PTHR31438">
    <property type="entry name" value="LYSINE N-ACYLTRANSFERASE C17G9.06C-RELATED"/>
    <property type="match status" value="1"/>
</dbReference>
<proteinExistence type="inferred from homology"/>
<keyword evidence="4" id="KW-0808">Transferase</keyword>
<name>A0A9P6NF30_9BASI</name>
<comment type="similarity">
    <text evidence="2">Belongs to the lysine N-acyltransferase MbtK family.</text>
</comment>
<dbReference type="Gene3D" id="3.40.630.30">
    <property type="match status" value="1"/>
</dbReference>
<dbReference type="GO" id="GO:0016410">
    <property type="term" value="F:N-acyltransferase activity"/>
    <property type="evidence" value="ECO:0007669"/>
    <property type="project" value="TreeGrafter"/>
</dbReference>
<comment type="caution">
    <text evidence="6">The sequence shown here is derived from an EMBL/GenBank/DDBJ whole genome shotgun (WGS) entry which is preliminary data.</text>
</comment>
<dbReference type="FunFam" id="3.40.630.30:FF:000256">
    <property type="entry name" value="Putative lysine N-acyltransferase C17G9.06c"/>
    <property type="match status" value="1"/>
</dbReference>
<evidence type="ECO:0000256" key="1">
    <source>
        <dbReference type="ARBA" id="ARBA00004496"/>
    </source>
</evidence>
<dbReference type="GO" id="GO:0019290">
    <property type="term" value="P:siderophore biosynthetic process"/>
    <property type="evidence" value="ECO:0007669"/>
    <property type="project" value="InterPro"/>
</dbReference>
<dbReference type="EMBL" id="MU167272">
    <property type="protein sequence ID" value="KAG0145676.1"/>
    <property type="molecule type" value="Genomic_DNA"/>
</dbReference>
<evidence type="ECO:0000313" key="7">
    <source>
        <dbReference type="Proteomes" id="UP000886653"/>
    </source>
</evidence>
<organism evidence="6 7">
    <name type="scientific">Cronartium quercuum f. sp. fusiforme G11</name>
    <dbReference type="NCBI Taxonomy" id="708437"/>
    <lineage>
        <taxon>Eukaryota</taxon>
        <taxon>Fungi</taxon>
        <taxon>Dikarya</taxon>
        <taxon>Basidiomycota</taxon>
        <taxon>Pucciniomycotina</taxon>
        <taxon>Pucciniomycetes</taxon>
        <taxon>Pucciniales</taxon>
        <taxon>Coleosporiaceae</taxon>
        <taxon>Cronartium</taxon>
    </lineage>
</organism>